<keyword evidence="8" id="KW-0863">Zinc-finger</keyword>
<evidence type="ECO:0000256" key="6">
    <source>
        <dbReference type="ARBA" id="ARBA00022691"/>
    </source>
</evidence>
<dbReference type="InterPro" id="IPR044421">
    <property type="entry name" value="SMYD4_SET"/>
</dbReference>
<proteinExistence type="predicted"/>
<keyword evidence="3" id="KW-0963">Cytoplasm</keyword>
<dbReference type="Pfam" id="PF00856">
    <property type="entry name" value="SET"/>
    <property type="match status" value="1"/>
</dbReference>
<dbReference type="GO" id="GO:0008170">
    <property type="term" value="F:N-methyltransferase activity"/>
    <property type="evidence" value="ECO:0007669"/>
    <property type="project" value="UniProtKB-ARBA"/>
</dbReference>
<dbReference type="SUPFAM" id="SSF144232">
    <property type="entry name" value="HIT/MYND zinc finger-like"/>
    <property type="match status" value="1"/>
</dbReference>
<dbReference type="GO" id="GO:0032259">
    <property type="term" value="P:methylation"/>
    <property type="evidence" value="ECO:0007669"/>
    <property type="project" value="UniProtKB-KW"/>
</dbReference>
<comment type="function">
    <text evidence="12">Protein-lysine N-methyltransferase. Monomethylates PRMT5, modulating its transcriptional activity. May also act as a histone methyltransferase. Plays a critical role in cardiac development. Acts as a key epigenetic regulator of gene expression during cardiac development via its dual activities as a methyltransferase and negative regulator of HDAC1.</text>
</comment>
<evidence type="ECO:0000256" key="15">
    <source>
        <dbReference type="SAM" id="MobiDB-lite"/>
    </source>
</evidence>
<dbReference type="Gene3D" id="2.170.270.10">
    <property type="entry name" value="SET domain"/>
    <property type="match status" value="1"/>
</dbReference>
<reference evidence="17" key="1">
    <citation type="submission" date="2020-11" db="EMBL/GenBank/DDBJ databases">
        <authorList>
            <person name="Tran Van P."/>
        </authorList>
    </citation>
    <scope>NUCLEOTIDE SEQUENCE</scope>
</reference>
<keyword evidence="10" id="KW-0539">Nucleus</keyword>
<dbReference type="CDD" id="cd10536">
    <property type="entry name" value="SET_SMYD4"/>
    <property type="match status" value="1"/>
</dbReference>
<evidence type="ECO:0000256" key="7">
    <source>
        <dbReference type="ARBA" id="ARBA00022723"/>
    </source>
</evidence>
<evidence type="ECO:0000256" key="13">
    <source>
        <dbReference type="ARBA" id="ARBA00093635"/>
    </source>
</evidence>
<keyword evidence="4" id="KW-0489">Methyltransferase</keyword>
<gene>
    <name evidence="17" type="ORF">NMOB1V02_LOCUS6400</name>
</gene>
<dbReference type="GO" id="GO:0008757">
    <property type="term" value="F:S-adenosylmethionine-dependent methyltransferase activity"/>
    <property type="evidence" value="ECO:0007669"/>
    <property type="project" value="UniProtKB-ARBA"/>
</dbReference>
<evidence type="ECO:0000256" key="14">
    <source>
        <dbReference type="ARBA" id="ARBA00093680"/>
    </source>
</evidence>
<comment type="catalytic activity">
    <reaction evidence="11">
        <text>L-lysyl-[protein] + S-adenosyl-L-methionine = N(6)-methyl-L-lysyl-[protein] + S-adenosyl-L-homocysteine + H(+)</text>
        <dbReference type="Rhea" id="RHEA:51736"/>
        <dbReference type="Rhea" id="RHEA-COMP:9752"/>
        <dbReference type="Rhea" id="RHEA-COMP:13053"/>
        <dbReference type="ChEBI" id="CHEBI:15378"/>
        <dbReference type="ChEBI" id="CHEBI:29969"/>
        <dbReference type="ChEBI" id="CHEBI:57856"/>
        <dbReference type="ChEBI" id="CHEBI:59789"/>
        <dbReference type="ChEBI" id="CHEBI:61929"/>
    </reaction>
</comment>
<evidence type="ECO:0000256" key="11">
    <source>
        <dbReference type="ARBA" id="ARBA00048985"/>
    </source>
</evidence>
<dbReference type="SUPFAM" id="SSF82199">
    <property type="entry name" value="SET domain"/>
    <property type="match status" value="1"/>
</dbReference>
<evidence type="ECO:0000313" key="18">
    <source>
        <dbReference type="Proteomes" id="UP000678499"/>
    </source>
</evidence>
<evidence type="ECO:0000256" key="5">
    <source>
        <dbReference type="ARBA" id="ARBA00022679"/>
    </source>
</evidence>
<evidence type="ECO:0000256" key="4">
    <source>
        <dbReference type="ARBA" id="ARBA00022603"/>
    </source>
</evidence>
<evidence type="ECO:0000256" key="10">
    <source>
        <dbReference type="ARBA" id="ARBA00023242"/>
    </source>
</evidence>
<evidence type="ECO:0000256" key="8">
    <source>
        <dbReference type="ARBA" id="ARBA00022771"/>
    </source>
</evidence>
<keyword evidence="7" id="KW-0479">Metal-binding</keyword>
<keyword evidence="18" id="KW-1185">Reference proteome</keyword>
<dbReference type="InterPro" id="IPR002893">
    <property type="entry name" value="Znf_MYND"/>
</dbReference>
<dbReference type="Pfam" id="PF01753">
    <property type="entry name" value="zf-MYND"/>
    <property type="match status" value="1"/>
</dbReference>
<dbReference type="GO" id="GO:0008270">
    <property type="term" value="F:zinc ion binding"/>
    <property type="evidence" value="ECO:0007669"/>
    <property type="project" value="UniProtKB-KW"/>
</dbReference>
<sequence length="768" mass="86015">MDNSKQSKSEPSAKGSSASNSISRASSDTKHAHRRRSSPMIPRLSLRSLANFVLPITGNNNSSGTRAVSSLMPSSRLMNRDASSSLAIGTDPSSSSSVPHHRTVTAIHQPGAASVHRGEKGAEDAFAIAEDYASFREDFPVTELEAALKRDSRLSAALRDVMSGQNFLLKLNVVSQRVAKDESIARQNLNATKMYIPKSMKAWLIKQKFKVLHNIAPSGIVGSLREMLVNEDTDRDIKDLKKEVKPVGKFGYDRSGRPLNEPLAEAETHPDDIIFRPDGKENMLISGASDAIVLKYKPNRGRYYVAARQIQPGEILLVEKPYASVLFADRWASNCQYCGDEVQNGVPCQDCAAVIFCSDTCIRKAKQFHDIECGHMRNLAQFAVPLGGYLAYRMITCHPLDYFLQRKKDISRMLDPSTRVMPLGFMQANEYINVFCLTDHADQKSADEIRENMITALYFTKLLESAEYFGKDPRMEDKVYIAMLLLRNLMVFDCSHFTYHQRLLSEKNGLVEPDDRGMAIFSACSLANHSCNPNASHYFVKSHLVFRSFGVIQEGEDVTISYGEVFASSDRDTRRDYLKGYYFNCGCEACAGDWPQLDDIETKLKCPHCRTQVPGEKVEDMLKLSCPQCKMAWKTFVLQFMNVKKLALEAEEKLKNGDVKNIRDHVWHVQEYLKALYVVTSKPDAEFYTVANDLTYLHNLESLVVQREAEDLHFVKAESVGVAIKSEKTGKRRSGKTKGSSSKESVGDEDHIRGPPPPPGSNYGQYLP</sequence>
<keyword evidence="9" id="KW-0862">Zinc</keyword>
<name>A0A7R9BNN0_9CRUS</name>
<dbReference type="PANTHER" id="PTHR46165">
    <property type="entry name" value="SET AND MYND DOMAIN-CONTAINING PROTEIN 4"/>
    <property type="match status" value="1"/>
</dbReference>
<dbReference type="Gene3D" id="6.10.140.2220">
    <property type="match status" value="1"/>
</dbReference>
<dbReference type="EMBL" id="CAJPEX010001323">
    <property type="protein sequence ID" value="CAG0918855.1"/>
    <property type="molecule type" value="Genomic_DNA"/>
</dbReference>
<dbReference type="GO" id="GO:0005737">
    <property type="term" value="C:cytoplasm"/>
    <property type="evidence" value="ECO:0007669"/>
    <property type="project" value="UniProtKB-SubCell"/>
</dbReference>
<evidence type="ECO:0000256" key="2">
    <source>
        <dbReference type="ARBA" id="ARBA00004496"/>
    </source>
</evidence>
<dbReference type="Gene3D" id="1.10.220.160">
    <property type="match status" value="1"/>
</dbReference>
<evidence type="ECO:0000256" key="3">
    <source>
        <dbReference type="ARBA" id="ARBA00022490"/>
    </source>
</evidence>
<feature type="compositionally biased region" description="Low complexity" evidence="15">
    <location>
        <begin position="9"/>
        <end position="26"/>
    </location>
</feature>
<feature type="region of interest" description="Disordered" evidence="15">
    <location>
        <begin position="725"/>
        <end position="768"/>
    </location>
</feature>
<evidence type="ECO:0000259" key="16">
    <source>
        <dbReference type="PROSITE" id="PS50280"/>
    </source>
</evidence>
<dbReference type="GO" id="GO:0008276">
    <property type="term" value="F:protein methyltransferase activity"/>
    <property type="evidence" value="ECO:0007669"/>
    <property type="project" value="UniProtKB-ARBA"/>
</dbReference>
<accession>A0A7R9BNN0</accession>
<comment type="subcellular location">
    <subcellularLocation>
        <location evidence="2">Cytoplasm</location>
    </subcellularLocation>
    <subcellularLocation>
        <location evidence="1">Nucleus</location>
    </subcellularLocation>
</comment>
<evidence type="ECO:0000256" key="12">
    <source>
        <dbReference type="ARBA" id="ARBA00093423"/>
    </source>
</evidence>
<dbReference type="InterPro" id="IPR046341">
    <property type="entry name" value="SET_dom_sf"/>
</dbReference>
<keyword evidence="5" id="KW-0808">Transferase</keyword>
<evidence type="ECO:0000313" key="17">
    <source>
        <dbReference type="EMBL" id="CAD7278703.1"/>
    </source>
</evidence>
<feature type="region of interest" description="Disordered" evidence="15">
    <location>
        <begin position="1"/>
        <end position="42"/>
    </location>
</feature>
<dbReference type="PROSITE" id="PS01360">
    <property type="entry name" value="ZF_MYND_1"/>
    <property type="match status" value="1"/>
</dbReference>
<dbReference type="PANTHER" id="PTHR46165:SF2">
    <property type="entry name" value="SET AND MYND DOMAIN-CONTAINING PROTEIN 4"/>
    <property type="match status" value="1"/>
</dbReference>
<dbReference type="OrthoDB" id="6341175at2759"/>
<organism evidence="17">
    <name type="scientific">Notodromas monacha</name>
    <dbReference type="NCBI Taxonomy" id="399045"/>
    <lineage>
        <taxon>Eukaryota</taxon>
        <taxon>Metazoa</taxon>
        <taxon>Ecdysozoa</taxon>
        <taxon>Arthropoda</taxon>
        <taxon>Crustacea</taxon>
        <taxon>Oligostraca</taxon>
        <taxon>Ostracoda</taxon>
        <taxon>Podocopa</taxon>
        <taxon>Podocopida</taxon>
        <taxon>Cypridocopina</taxon>
        <taxon>Cypridoidea</taxon>
        <taxon>Cyprididae</taxon>
        <taxon>Notodromas</taxon>
    </lineage>
</organism>
<evidence type="ECO:0000256" key="9">
    <source>
        <dbReference type="ARBA" id="ARBA00022833"/>
    </source>
</evidence>
<dbReference type="PROSITE" id="PS50280">
    <property type="entry name" value="SET"/>
    <property type="match status" value="1"/>
</dbReference>
<evidence type="ECO:0000256" key="1">
    <source>
        <dbReference type="ARBA" id="ARBA00004123"/>
    </source>
</evidence>
<dbReference type="GO" id="GO:0042826">
    <property type="term" value="F:histone deacetylase binding"/>
    <property type="evidence" value="ECO:0007669"/>
    <property type="project" value="TreeGrafter"/>
</dbReference>
<dbReference type="InterPro" id="IPR001214">
    <property type="entry name" value="SET_dom"/>
</dbReference>
<feature type="domain" description="SET" evidence="16">
    <location>
        <begin position="290"/>
        <end position="563"/>
    </location>
</feature>
<dbReference type="Proteomes" id="UP000678499">
    <property type="component" value="Unassembled WGS sequence"/>
</dbReference>
<dbReference type="EMBL" id="OA883360">
    <property type="protein sequence ID" value="CAD7278703.1"/>
    <property type="molecule type" value="Genomic_DNA"/>
</dbReference>
<dbReference type="AlphaFoldDB" id="A0A7R9BNN0"/>
<keyword evidence="6" id="KW-0949">S-adenosyl-L-methionine</keyword>
<protein>
    <recommendedName>
        <fullName evidence="13">Protein-lysine N-methyltransferase SMYD4</fullName>
    </recommendedName>
    <alternativeName>
        <fullName evidence="14">SET and MYND domain-containing protein 4</fullName>
    </alternativeName>
</protein>
<dbReference type="GO" id="GO:0005634">
    <property type="term" value="C:nucleus"/>
    <property type="evidence" value="ECO:0007669"/>
    <property type="project" value="UniProtKB-SubCell"/>
</dbReference>
<dbReference type="InterPro" id="IPR052097">
    <property type="entry name" value="SET-MYND_domain_protein"/>
</dbReference>